<dbReference type="SUPFAM" id="SSF56112">
    <property type="entry name" value="Protein kinase-like (PK-like)"/>
    <property type="match status" value="1"/>
</dbReference>
<name>A0A835YK57_9STRA</name>
<feature type="domain" description="Protein kinase" evidence="6">
    <location>
        <begin position="1"/>
        <end position="81"/>
    </location>
</feature>
<dbReference type="AlphaFoldDB" id="A0A835YK57"/>
<evidence type="ECO:0000259" key="6">
    <source>
        <dbReference type="PROSITE" id="PS50011"/>
    </source>
</evidence>
<reference evidence="7" key="1">
    <citation type="submission" date="2021-02" db="EMBL/GenBank/DDBJ databases">
        <title>First Annotated Genome of the Yellow-green Alga Tribonema minus.</title>
        <authorList>
            <person name="Mahan K.M."/>
        </authorList>
    </citation>
    <scope>NUCLEOTIDE SEQUENCE</scope>
    <source>
        <strain evidence="7">UTEX B ZZ1240</strain>
    </source>
</reference>
<keyword evidence="3" id="KW-0547">Nucleotide-binding</keyword>
<evidence type="ECO:0000313" key="7">
    <source>
        <dbReference type="EMBL" id="KAG5176789.1"/>
    </source>
</evidence>
<protein>
    <recommendedName>
        <fullName evidence="6">Protein kinase domain-containing protein</fullName>
    </recommendedName>
</protein>
<keyword evidence="4" id="KW-0418">Kinase</keyword>
<keyword evidence="5" id="KW-0067">ATP-binding</keyword>
<evidence type="ECO:0000313" key="8">
    <source>
        <dbReference type="Proteomes" id="UP000664859"/>
    </source>
</evidence>
<dbReference type="InterPro" id="IPR050494">
    <property type="entry name" value="Ser_Thr_dual-spec_kinase"/>
</dbReference>
<evidence type="ECO:0000256" key="5">
    <source>
        <dbReference type="ARBA" id="ARBA00022840"/>
    </source>
</evidence>
<feature type="non-terminal residue" evidence="7">
    <location>
        <position position="81"/>
    </location>
</feature>
<dbReference type="InterPro" id="IPR011009">
    <property type="entry name" value="Kinase-like_dom_sf"/>
</dbReference>
<dbReference type="EMBL" id="JAFCMP010000533">
    <property type="protein sequence ID" value="KAG5176789.1"/>
    <property type="molecule type" value="Genomic_DNA"/>
</dbReference>
<organism evidence="7 8">
    <name type="scientific">Tribonema minus</name>
    <dbReference type="NCBI Taxonomy" id="303371"/>
    <lineage>
        <taxon>Eukaryota</taxon>
        <taxon>Sar</taxon>
        <taxon>Stramenopiles</taxon>
        <taxon>Ochrophyta</taxon>
        <taxon>PX clade</taxon>
        <taxon>Xanthophyceae</taxon>
        <taxon>Tribonematales</taxon>
        <taxon>Tribonemataceae</taxon>
        <taxon>Tribonema</taxon>
    </lineage>
</organism>
<feature type="non-terminal residue" evidence="7">
    <location>
        <position position="1"/>
    </location>
</feature>
<proteinExistence type="predicted"/>
<dbReference type="Pfam" id="PF00069">
    <property type="entry name" value="Pkinase"/>
    <property type="match status" value="1"/>
</dbReference>
<dbReference type="Gene3D" id="1.10.510.10">
    <property type="entry name" value="Transferase(Phosphotransferase) domain 1"/>
    <property type="match status" value="1"/>
</dbReference>
<evidence type="ECO:0000256" key="4">
    <source>
        <dbReference type="ARBA" id="ARBA00022777"/>
    </source>
</evidence>
<dbReference type="GO" id="GO:0004674">
    <property type="term" value="F:protein serine/threonine kinase activity"/>
    <property type="evidence" value="ECO:0007669"/>
    <property type="project" value="UniProtKB-KW"/>
</dbReference>
<comment type="caution">
    <text evidence="7">The sequence shown here is derived from an EMBL/GenBank/DDBJ whole genome shotgun (WGS) entry which is preliminary data.</text>
</comment>
<dbReference type="OrthoDB" id="9332038at2759"/>
<dbReference type="PANTHER" id="PTHR24058:SF130">
    <property type="entry name" value="SERINE_THREONINE PROTEIN KINASES-RELATED"/>
    <property type="match status" value="1"/>
</dbReference>
<dbReference type="PROSITE" id="PS50011">
    <property type="entry name" value="PROTEIN_KINASE_DOM"/>
    <property type="match status" value="1"/>
</dbReference>
<keyword evidence="2" id="KW-0808">Transferase</keyword>
<sequence>QARLYYDDFEVQTMAYRAPEVLHGCPFGTPADMYSLGVLLLEAVLGRPLFRTASSRVGLAIQTACALGAAPRALFRAGKFY</sequence>
<dbReference type="Proteomes" id="UP000664859">
    <property type="component" value="Unassembled WGS sequence"/>
</dbReference>
<dbReference type="GO" id="GO:0005524">
    <property type="term" value="F:ATP binding"/>
    <property type="evidence" value="ECO:0007669"/>
    <property type="project" value="UniProtKB-KW"/>
</dbReference>
<gene>
    <name evidence="7" type="ORF">JKP88DRAFT_134752</name>
</gene>
<evidence type="ECO:0000256" key="3">
    <source>
        <dbReference type="ARBA" id="ARBA00022741"/>
    </source>
</evidence>
<dbReference type="InterPro" id="IPR000719">
    <property type="entry name" value="Prot_kinase_dom"/>
</dbReference>
<keyword evidence="8" id="KW-1185">Reference proteome</keyword>
<evidence type="ECO:0000256" key="2">
    <source>
        <dbReference type="ARBA" id="ARBA00022679"/>
    </source>
</evidence>
<keyword evidence="1" id="KW-0723">Serine/threonine-protein kinase</keyword>
<accession>A0A835YK57</accession>
<evidence type="ECO:0000256" key="1">
    <source>
        <dbReference type="ARBA" id="ARBA00022527"/>
    </source>
</evidence>
<dbReference type="PANTHER" id="PTHR24058">
    <property type="entry name" value="DUAL SPECIFICITY PROTEIN KINASE"/>
    <property type="match status" value="1"/>
</dbReference>